<dbReference type="Gene3D" id="3.40.830.10">
    <property type="entry name" value="LigB-like"/>
    <property type="match status" value="1"/>
</dbReference>
<accession>A0A934IMQ3</accession>
<keyword evidence="3" id="KW-0479">Metal-binding</keyword>
<gene>
    <name evidence="7" type="ORF">JCR33_00950</name>
</gene>
<proteinExistence type="inferred from homology"/>
<keyword evidence="5" id="KW-0560">Oxidoreductase</keyword>
<dbReference type="Pfam" id="PF02900">
    <property type="entry name" value="LigB"/>
    <property type="match status" value="1"/>
</dbReference>
<evidence type="ECO:0000256" key="1">
    <source>
        <dbReference type="ARBA" id="ARBA00001947"/>
    </source>
</evidence>
<dbReference type="InterPro" id="IPR004183">
    <property type="entry name" value="Xdiol_dOase_suB"/>
</dbReference>
<dbReference type="GO" id="GO:0016702">
    <property type="term" value="F:oxidoreductase activity, acting on single donors with incorporation of molecular oxygen, incorporation of two atoms of oxygen"/>
    <property type="evidence" value="ECO:0007669"/>
    <property type="project" value="UniProtKB-ARBA"/>
</dbReference>
<keyword evidence="7" id="KW-0223">Dioxygenase</keyword>
<dbReference type="EMBL" id="JAEKJA010000001">
    <property type="protein sequence ID" value="MBJ3774234.1"/>
    <property type="molecule type" value="Genomic_DNA"/>
</dbReference>
<comment type="similarity">
    <text evidence="2">Belongs to the DODA-type extradiol aromatic ring-opening dioxygenase family.</text>
</comment>
<dbReference type="PANTHER" id="PTHR30096:SF0">
    <property type="entry name" value="4,5-DOPA DIOXYGENASE EXTRADIOL-LIKE PROTEIN"/>
    <property type="match status" value="1"/>
</dbReference>
<dbReference type="GO" id="GO:0008270">
    <property type="term" value="F:zinc ion binding"/>
    <property type="evidence" value="ECO:0007669"/>
    <property type="project" value="InterPro"/>
</dbReference>
<evidence type="ECO:0000313" key="7">
    <source>
        <dbReference type="EMBL" id="MBJ3774234.1"/>
    </source>
</evidence>
<evidence type="ECO:0000259" key="6">
    <source>
        <dbReference type="Pfam" id="PF02900"/>
    </source>
</evidence>
<evidence type="ECO:0000256" key="4">
    <source>
        <dbReference type="ARBA" id="ARBA00022833"/>
    </source>
</evidence>
<dbReference type="CDD" id="cd07363">
    <property type="entry name" value="45_DOPA_Dioxygenase"/>
    <property type="match status" value="1"/>
</dbReference>
<dbReference type="PIRSF" id="PIRSF006157">
    <property type="entry name" value="Doxgns_DODA"/>
    <property type="match status" value="1"/>
</dbReference>
<dbReference type="InterPro" id="IPR014436">
    <property type="entry name" value="Extradiol_dOase_DODA"/>
</dbReference>
<evidence type="ECO:0000313" key="8">
    <source>
        <dbReference type="Proteomes" id="UP000609531"/>
    </source>
</evidence>
<protein>
    <submittedName>
        <fullName evidence="7">Dioxygenase</fullName>
    </submittedName>
</protein>
<dbReference type="AlphaFoldDB" id="A0A934IMQ3"/>
<comment type="cofactor">
    <cofactor evidence="1">
        <name>Zn(2+)</name>
        <dbReference type="ChEBI" id="CHEBI:29105"/>
    </cofactor>
</comment>
<comment type="caution">
    <text evidence="7">The sequence shown here is derived from an EMBL/GenBank/DDBJ whole genome shotgun (WGS) entry which is preliminary data.</text>
</comment>
<dbReference type="GO" id="GO:0008198">
    <property type="term" value="F:ferrous iron binding"/>
    <property type="evidence" value="ECO:0007669"/>
    <property type="project" value="InterPro"/>
</dbReference>
<reference evidence="7" key="1">
    <citation type="submission" date="2020-12" db="EMBL/GenBank/DDBJ databases">
        <title>Bacterial taxonomy.</title>
        <authorList>
            <person name="Pan X."/>
        </authorList>
    </citation>
    <scope>NUCLEOTIDE SEQUENCE</scope>
    <source>
        <strain evidence="7">B2012</strain>
    </source>
</reference>
<feature type="domain" description="Extradiol ring-cleavage dioxygenase class III enzyme subunit B" evidence="6">
    <location>
        <begin position="29"/>
        <end position="248"/>
    </location>
</feature>
<keyword evidence="4" id="KW-0862">Zinc</keyword>
<evidence type="ECO:0000256" key="5">
    <source>
        <dbReference type="ARBA" id="ARBA00023002"/>
    </source>
</evidence>
<dbReference type="Proteomes" id="UP000609531">
    <property type="component" value="Unassembled WGS sequence"/>
</dbReference>
<organism evidence="7 8">
    <name type="scientific">Acuticoccus mangrovi</name>
    <dbReference type="NCBI Taxonomy" id="2796142"/>
    <lineage>
        <taxon>Bacteria</taxon>
        <taxon>Pseudomonadati</taxon>
        <taxon>Pseudomonadota</taxon>
        <taxon>Alphaproteobacteria</taxon>
        <taxon>Hyphomicrobiales</taxon>
        <taxon>Amorphaceae</taxon>
        <taxon>Acuticoccus</taxon>
    </lineage>
</organism>
<evidence type="ECO:0000256" key="2">
    <source>
        <dbReference type="ARBA" id="ARBA00007581"/>
    </source>
</evidence>
<name>A0A934IMQ3_9HYPH</name>
<dbReference type="PANTHER" id="PTHR30096">
    <property type="entry name" value="4,5-DOPA DIOXYGENASE EXTRADIOL-LIKE PROTEIN"/>
    <property type="match status" value="1"/>
</dbReference>
<sequence length="259" mass="27571">MMRSLFVSHGAPNLVLHNSAARDFLARYAEALPRPKAIVVASAHFEAPGPVVSAASAPRMIYDFRGFEPELYEITYSAPGDPALARDCAERLAEAGFAPRLVERGFDHGTWVPLSLLWPAADIPVVTMSVDPGSDAATHVAMGAALAPLTEEGVLVVGSGSLTHNLMEFFRGGYRPDSPAPEWVKAFGAWVHETISAGALDDLVAWRTKAPYGPENHPTPEHLLPLFVALGAAGAGATTERVHSSHSHGILQMDAYAFG</sequence>
<evidence type="ECO:0000256" key="3">
    <source>
        <dbReference type="ARBA" id="ARBA00022723"/>
    </source>
</evidence>
<dbReference type="SUPFAM" id="SSF53213">
    <property type="entry name" value="LigB-like"/>
    <property type="match status" value="1"/>
</dbReference>
<keyword evidence="8" id="KW-1185">Reference proteome</keyword>